<reference evidence="10" key="2">
    <citation type="submission" date="2018-05" db="EMBL/GenBank/DDBJ databases">
        <title>Genome Sequencing of selected type strains of the family Eggerthellaceae.</title>
        <authorList>
            <person name="Danylec N."/>
            <person name="Stoll D.A."/>
            <person name="Doetsch A."/>
            <person name="Huch M."/>
        </authorList>
    </citation>
    <scope>NUCLEOTIDE SEQUENCE [LARGE SCALE GENOMIC DNA]</scope>
    <source>
        <strain evidence="10">DSM 16107</strain>
    </source>
</reference>
<dbReference type="SUPFAM" id="SSF51905">
    <property type="entry name" value="FAD/NAD(P)-binding domain"/>
    <property type="match status" value="1"/>
</dbReference>
<gene>
    <name evidence="7" type="ORF">C1876_01590</name>
    <name evidence="8" type="ORF">DMP09_00050</name>
</gene>
<reference evidence="7 9" key="1">
    <citation type="journal article" date="2018" name="Elife">
        <title>Discovery and characterization of a prevalent human gut bacterial enzyme sufficient for the inactivation of a family of plant toxins.</title>
        <authorList>
            <person name="Koppel N."/>
            <person name="Bisanz J.E."/>
            <person name="Pandelia M.E."/>
            <person name="Turnbaugh P.J."/>
            <person name="Balskus E.P."/>
        </authorList>
    </citation>
    <scope>NUCLEOTIDE SEQUENCE [LARGE SCALE GENOMIC DNA]</scope>
    <source>
        <strain evidence="7 9">DSM 16107</strain>
    </source>
</reference>
<evidence type="ECO:0000256" key="4">
    <source>
        <dbReference type="ARBA" id="ARBA00023002"/>
    </source>
</evidence>
<keyword evidence="9" id="KW-1185">Reference proteome</keyword>
<keyword evidence="3" id="KW-0274">FAD</keyword>
<evidence type="ECO:0000313" key="8">
    <source>
        <dbReference type="EMBL" id="RNM43323.1"/>
    </source>
</evidence>
<evidence type="ECO:0000256" key="3">
    <source>
        <dbReference type="ARBA" id="ARBA00022827"/>
    </source>
</evidence>
<proteinExistence type="predicted"/>
<keyword evidence="5" id="KW-0472">Membrane</keyword>
<dbReference type="PROSITE" id="PS51318">
    <property type="entry name" value="TAT"/>
    <property type="match status" value="1"/>
</dbReference>
<dbReference type="InterPro" id="IPR050315">
    <property type="entry name" value="FAD-oxidoreductase_2"/>
</dbReference>
<dbReference type="Gene3D" id="3.50.50.60">
    <property type="entry name" value="FAD/NAD(P)-binding domain"/>
    <property type="match status" value="1"/>
</dbReference>
<dbReference type="InterPro" id="IPR019546">
    <property type="entry name" value="TAT_signal_bac_arc"/>
</dbReference>
<comment type="cofactor">
    <cofactor evidence="1">
        <name>FAD</name>
        <dbReference type="ChEBI" id="CHEBI:57692"/>
    </cofactor>
</comment>
<dbReference type="InterPro" id="IPR006311">
    <property type="entry name" value="TAT_signal"/>
</dbReference>
<dbReference type="GO" id="GO:0033765">
    <property type="term" value="F:steroid dehydrogenase activity, acting on the CH-CH group of donors"/>
    <property type="evidence" value="ECO:0007669"/>
    <property type="project" value="UniProtKB-ARBA"/>
</dbReference>
<dbReference type="Proteomes" id="UP000253817">
    <property type="component" value="Unassembled WGS sequence"/>
</dbReference>
<dbReference type="Proteomes" id="UP000270112">
    <property type="component" value="Unassembled WGS sequence"/>
</dbReference>
<reference evidence="8" key="3">
    <citation type="journal article" date="2019" name="Microbiol. Resour. Announc.">
        <title>Draft Genome Sequences of Type Strains of Gordonibacter faecihominis, Paraeggerthella hongkongensis, Parvibacter caecicola,Slackia equolifaciens, Slackia faecicanis, and Slackia isoflavoniconvertens.</title>
        <authorList>
            <person name="Danylec N."/>
            <person name="Stoll D.A."/>
            <person name="Dotsch A."/>
            <person name="Huch M."/>
        </authorList>
    </citation>
    <scope>NUCLEOTIDE SEQUENCE</scope>
    <source>
        <strain evidence="8">DSM 16107</strain>
    </source>
</reference>
<dbReference type="Pfam" id="PF00890">
    <property type="entry name" value="FAD_binding_2"/>
    <property type="match status" value="1"/>
</dbReference>
<evidence type="ECO:0000313" key="7">
    <source>
        <dbReference type="EMBL" id="RDB71470.1"/>
    </source>
</evidence>
<dbReference type="SUPFAM" id="SSF56425">
    <property type="entry name" value="Succinate dehydrogenase/fumarate reductase flavoprotein, catalytic domain"/>
    <property type="match status" value="1"/>
</dbReference>
<evidence type="ECO:0000313" key="9">
    <source>
        <dbReference type="Proteomes" id="UP000253817"/>
    </source>
</evidence>
<evidence type="ECO:0000256" key="5">
    <source>
        <dbReference type="SAM" id="Phobius"/>
    </source>
</evidence>
<dbReference type="OrthoDB" id="9813348at2"/>
<keyword evidence="5" id="KW-1133">Transmembrane helix</keyword>
<accession>A0A3N0J248</accession>
<keyword evidence="4" id="KW-0560">Oxidoreductase</keyword>
<evidence type="ECO:0000313" key="10">
    <source>
        <dbReference type="Proteomes" id="UP000270112"/>
    </source>
</evidence>
<evidence type="ECO:0000259" key="6">
    <source>
        <dbReference type="Pfam" id="PF00890"/>
    </source>
</evidence>
<name>A0A3N0J248_9ACTN</name>
<dbReference type="NCBIfam" id="TIGR01409">
    <property type="entry name" value="TAT_signal_seq"/>
    <property type="match status" value="1"/>
</dbReference>
<evidence type="ECO:0000256" key="2">
    <source>
        <dbReference type="ARBA" id="ARBA00022630"/>
    </source>
</evidence>
<dbReference type="AlphaFoldDB" id="A0A3N0J248"/>
<feature type="transmembrane region" description="Helical" evidence="5">
    <location>
        <begin position="12"/>
        <end position="33"/>
    </location>
</feature>
<dbReference type="GO" id="GO:0008202">
    <property type="term" value="P:steroid metabolic process"/>
    <property type="evidence" value="ECO:0007669"/>
    <property type="project" value="UniProtKB-ARBA"/>
</dbReference>
<dbReference type="Gene3D" id="3.90.700.10">
    <property type="entry name" value="Succinate dehydrogenase/fumarate reductase flavoprotein, catalytic domain"/>
    <property type="match status" value="1"/>
</dbReference>
<sequence>MAQHEGVSRRDFFKGAGVAAAGAAMATAGMGLVGCSSGTDAKAASGETWDQESEVVIVGFGGAGACAAIAAADAGAQVLVLEKNPEAEHLSNTVMSGGIFHSPDKDGDKAALKQYLLAMFSGEDLPTKSEGEQSPLFVDGIVDKFAEYEPQNVEFMQSLDPDFKVIERGGAAFPTFPGAEASKYKSYNSTYGKSATGPDYPTLDLPKEDTAAGLAFFNCLKTGVADRADKITLAYETPGKSLITNEAGEIIGVVATQDGKDIRIKASKGVILTTGGYEYNEEMRRAFLEGQGITGWAFYGTLSNEGDGIRMGCEVGAQLAKVGKAASRLIWSCPDVQVGPMNVGSITDSVGGAGTVVVNAEGKRFMDETLITKDPSRYFSYKNAVHMDIISLEFPNDPAYMIIDETKRTQGALVNTTLSTCGFGIIDWDKDNQNAIDKGWLIKADTIEELAAKIRDSHDLNKGRMDPPVLAATMEQYQTMVDTGVDEEFGRVSAIKNSLTGEVTDPGFQSINTPPFYAMPLVAGGPNTKGGLQADGDRHVIDWNNEVIPRLYTAGEISSCFKFVYQGGGNVTECIVCGRIAGENAAAETAWDAK</sequence>
<protein>
    <submittedName>
        <fullName evidence="8">FAD-binding dehydrogenase</fullName>
    </submittedName>
</protein>
<dbReference type="EMBL" id="QICC01000001">
    <property type="protein sequence ID" value="RNM43323.1"/>
    <property type="molecule type" value="Genomic_DNA"/>
</dbReference>
<dbReference type="PANTHER" id="PTHR43400">
    <property type="entry name" value="FUMARATE REDUCTASE"/>
    <property type="match status" value="1"/>
</dbReference>
<dbReference type="InterPro" id="IPR036188">
    <property type="entry name" value="FAD/NAD-bd_sf"/>
</dbReference>
<dbReference type="InterPro" id="IPR003953">
    <property type="entry name" value="FAD-dep_OxRdtase_2_FAD-bd"/>
</dbReference>
<dbReference type="RefSeq" id="WP_114544977.1">
    <property type="nucleotide sequence ID" value="NZ_PPTT01000002.1"/>
</dbReference>
<comment type="caution">
    <text evidence="8">The sequence shown here is derived from an EMBL/GenBank/DDBJ whole genome shotgun (WGS) entry which is preliminary data.</text>
</comment>
<dbReference type="PANTHER" id="PTHR43400:SF10">
    <property type="entry name" value="3-OXOSTEROID 1-DEHYDROGENASE"/>
    <property type="match status" value="1"/>
</dbReference>
<keyword evidence="2" id="KW-0285">Flavoprotein</keyword>
<evidence type="ECO:0000256" key="1">
    <source>
        <dbReference type="ARBA" id="ARBA00001974"/>
    </source>
</evidence>
<feature type="domain" description="FAD-dependent oxidoreductase 2 FAD-binding" evidence="6">
    <location>
        <begin position="55"/>
        <end position="570"/>
    </location>
</feature>
<dbReference type="InterPro" id="IPR027477">
    <property type="entry name" value="Succ_DH/fumarate_Rdtase_cat_sf"/>
</dbReference>
<keyword evidence="5" id="KW-0812">Transmembrane</keyword>
<organism evidence="8 10">
    <name type="scientific">Eggerthella sinensis</name>
    <dbReference type="NCBI Taxonomy" id="242230"/>
    <lineage>
        <taxon>Bacteria</taxon>
        <taxon>Bacillati</taxon>
        <taxon>Actinomycetota</taxon>
        <taxon>Coriobacteriia</taxon>
        <taxon>Eggerthellales</taxon>
        <taxon>Eggerthellaceae</taxon>
        <taxon>Eggerthella</taxon>
    </lineage>
</organism>
<dbReference type="EMBL" id="PPTT01000002">
    <property type="protein sequence ID" value="RDB71470.1"/>
    <property type="molecule type" value="Genomic_DNA"/>
</dbReference>